<evidence type="ECO:0000313" key="3">
    <source>
        <dbReference type="Proteomes" id="UP000474777"/>
    </source>
</evidence>
<dbReference type="RefSeq" id="WP_163915027.1">
    <property type="nucleotide sequence ID" value="NZ_JAAGWD010000004.1"/>
</dbReference>
<reference evidence="2 3" key="1">
    <citation type="submission" date="2020-02" db="EMBL/GenBank/DDBJ databases">
        <authorList>
            <person name="Kim M.K."/>
        </authorList>
    </citation>
    <scope>NUCLEOTIDE SEQUENCE [LARGE SCALE GENOMIC DNA]</scope>
    <source>
        <strain evidence="2 3">BT327</strain>
    </source>
</reference>
<name>A0A6B3LV56_9BACT</name>
<organism evidence="2 3">
    <name type="scientific">Pontibacter burrus</name>
    <dbReference type="NCBI Taxonomy" id="2704466"/>
    <lineage>
        <taxon>Bacteria</taxon>
        <taxon>Pseudomonadati</taxon>
        <taxon>Bacteroidota</taxon>
        <taxon>Cytophagia</taxon>
        <taxon>Cytophagales</taxon>
        <taxon>Hymenobacteraceae</taxon>
        <taxon>Pontibacter</taxon>
    </lineage>
</organism>
<feature type="transmembrane region" description="Helical" evidence="1">
    <location>
        <begin position="144"/>
        <end position="167"/>
    </location>
</feature>
<evidence type="ECO:0000256" key="1">
    <source>
        <dbReference type="SAM" id="Phobius"/>
    </source>
</evidence>
<comment type="caution">
    <text evidence="2">The sequence shown here is derived from an EMBL/GenBank/DDBJ whole genome shotgun (WGS) entry which is preliminary data.</text>
</comment>
<dbReference type="EMBL" id="JAAGWD010000004">
    <property type="protein sequence ID" value="NEM98136.1"/>
    <property type="molecule type" value="Genomic_DNA"/>
</dbReference>
<dbReference type="Proteomes" id="UP000474777">
    <property type="component" value="Unassembled WGS sequence"/>
</dbReference>
<keyword evidence="1" id="KW-0812">Transmembrane</keyword>
<keyword evidence="1" id="KW-0472">Membrane</keyword>
<keyword evidence="3" id="KW-1185">Reference proteome</keyword>
<dbReference type="AlphaFoldDB" id="A0A6B3LV56"/>
<proteinExistence type="predicted"/>
<sequence length="170" mass="18899">MDILNWRQKDTWGREISLSAAGLPAGELTFQGWSSHDAVYTSGAATTQFKKCGWFEQEVEILQQGERVGVATSSLLGKTQVSFTNGETYSLTSEYFSNNRSVQDQAGNRVIDFKQGAFNFSKGEIMVADSLPEQLKDVLVVTSLYLKLVTDSSIALIVIMFLFFYVVNLN</sequence>
<evidence type="ECO:0000313" key="2">
    <source>
        <dbReference type="EMBL" id="NEM98136.1"/>
    </source>
</evidence>
<gene>
    <name evidence="2" type="ORF">GXP69_10550</name>
</gene>
<protein>
    <submittedName>
        <fullName evidence="2">Uncharacterized protein</fullName>
    </submittedName>
</protein>
<accession>A0A6B3LV56</accession>
<keyword evidence="1" id="KW-1133">Transmembrane helix</keyword>